<dbReference type="CDD" id="cd00130">
    <property type="entry name" value="PAS"/>
    <property type="match status" value="3"/>
</dbReference>
<dbReference type="InterPro" id="IPR003594">
    <property type="entry name" value="HATPase_dom"/>
</dbReference>
<reference evidence="12 13" key="1">
    <citation type="journal article" date="2019" name="Int. J. Syst. Evol. Microbiol.">
        <title>The Global Catalogue of Microorganisms (GCM) 10K type strain sequencing project: providing services to taxonomists for standard genome sequencing and annotation.</title>
        <authorList>
            <consortium name="The Broad Institute Genomics Platform"/>
            <consortium name="The Broad Institute Genome Sequencing Center for Infectious Disease"/>
            <person name="Wu L."/>
            <person name="Ma J."/>
        </authorList>
    </citation>
    <scope>NUCLEOTIDE SEQUENCE [LARGE SCALE GENOMIC DNA]</scope>
    <source>
        <strain evidence="12 13">GX21</strain>
    </source>
</reference>
<dbReference type="Pfam" id="PF08447">
    <property type="entry name" value="PAS_3"/>
    <property type="match status" value="1"/>
</dbReference>
<dbReference type="SMART" id="SM00448">
    <property type="entry name" value="REC"/>
    <property type="match status" value="1"/>
</dbReference>
<dbReference type="AlphaFoldDB" id="A0ABD6A0Y3"/>
<dbReference type="PRINTS" id="PR00344">
    <property type="entry name" value="BCTRLSENSOR"/>
</dbReference>
<comment type="caution">
    <text evidence="12">The sequence shown here is derived from an EMBL/GenBank/DDBJ whole genome shotgun (WGS) entry which is preliminary data.</text>
</comment>
<dbReference type="InterPro" id="IPR011006">
    <property type="entry name" value="CheY-like_superfamily"/>
</dbReference>
<feature type="domain" description="PAS" evidence="10">
    <location>
        <begin position="266"/>
        <end position="322"/>
    </location>
</feature>
<evidence type="ECO:0000256" key="5">
    <source>
        <dbReference type="ARBA" id="ARBA00022777"/>
    </source>
</evidence>
<dbReference type="InterPro" id="IPR000014">
    <property type="entry name" value="PAS"/>
</dbReference>
<dbReference type="GO" id="GO:0004673">
    <property type="term" value="F:protein histidine kinase activity"/>
    <property type="evidence" value="ECO:0007669"/>
    <property type="project" value="UniProtKB-EC"/>
</dbReference>
<dbReference type="InterPro" id="IPR052162">
    <property type="entry name" value="Sensor_kinase/Photoreceptor"/>
</dbReference>
<dbReference type="CDD" id="cd00156">
    <property type="entry name" value="REC"/>
    <property type="match status" value="1"/>
</dbReference>
<gene>
    <name evidence="12" type="ORF">ACFQKE_12265</name>
</gene>
<feature type="compositionally biased region" description="Basic and acidic residues" evidence="7">
    <location>
        <begin position="793"/>
        <end position="806"/>
    </location>
</feature>
<dbReference type="NCBIfam" id="TIGR00229">
    <property type="entry name" value="sensory_box"/>
    <property type="match status" value="4"/>
</dbReference>
<dbReference type="SMART" id="SM00086">
    <property type="entry name" value="PAC"/>
    <property type="match status" value="4"/>
</dbReference>
<dbReference type="Pfam" id="PF08448">
    <property type="entry name" value="PAS_4"/>
    <property type="match status" value="2"/>
</dbReference>
<dbReference type="Proteomes" id="UP001596434">
    <property type="component" value="Unassembled WGS sequence"/>
</dbReference>
<evidence type="ECO:0000259" key="9">
    <source>
        <dbReference type="PROSITE" id="PS50110"/>
    </source>
</evidence>
<dbReference type="SMART" id="SM00091">
    <property type="entry name" value="PAS"/>
    <property type="match status" value="4"/>
</dbReference>
<feature type="domain" description="Histidine kinase" evidence="8">
    <location>
        <begin position="671"/>
        <end position="888"/>
    </location>
</feature>
<feature type="domain" description="PAS" evidence="10">
    <location>
        <begin position="139"/>
        <end position="214"/>
    </location>
</feature>
<dbReference type="SUPFAM" id="SSF52172">
    <property type="entry name" value="CheY-like"/>
    <property type="match status" value="1"/>
</dbReference>
<dbReference type="Gene3D" id="3.40.50.2300">
    <property type="match status" value="1"/>
</dbReference>
<dbReference type="Pfam" id="PF02518">
    <property type="entry name" value="HATPase_c"/>
    <property type="match status" value="1"/>
</dbReference>
<dbReference type="InterPro" id="IPR013655">
    <property type="entry name" value="PAS_fold_3"/>
</dbReference>
<dbReference type="Gene3D" id="3.30.450.20">
    <property type="entry name" value="PAS domain"/>
    <property type="match status" value="4"/>
</dbReference>
<dbReference type="PANTHER" id="PTHR43304:SF1">
    <property type="entry name" value="PAC DOMAIN-CONTAINING PROTEIN"/>
    <property type="match status" value="1"/>
</dbReference>
<dbReference type="Pfam" id="PF00512">
    <property type="entry name" value="HisKA"/>
    <property type="match status" value="1"/>
</dbReference>
<comment type="catalytic activity">
    <reaction evidence="1">
        <text>ATP + protein L-histidine = ADP + protein N-phospho-L-histidine.</text>
        <dbReference type="EC" id="2.7.13.3"/>
    </reaction>
</comment>
<name>A0ABD6A0Y3_9EURY</name>
<evidence type="ECO:0000256" key="1">
    <source>
        <dbReference type="ARBA" id="ARBA00000085"/>
    </source>
</evidence>
<dbReference type="GeneID" id="96954437"/>
<keyword evidence="13" id="KW-1185">Reference proteome</keyword>
<dbReference type="InterPro" id="IPR013656">
    <property type="entry name" value="PAS_4"/>
</dbReference>
<keyword evidence="5" id="KW-0418">Kinase</keyword>
<evidence type="ECO:0000259" key="11">
    <source>
        <dbReference type="PROSITE" id="PS50113"/>
    </source>
</evidence>
<feature type="modified residue" description="4-aspartylphosphate" evidence="6">
    <location>
        <position position="59"/>
    </location>
</feature>
<evidence type="ECO:0000256" key="4">
    <source>
        <dbReference type="ARBA" id="ARBA00022679"/>
    </source>
</evidence>
<protein>
    <recommendedName>
        <fullName evidence="2">histidine kinase</fullName>
        <ecNumber evidence="2">2.7.13.3</ecNumber>
    </recommendedName>
</protein>
<dbReference type="SUPFAM" id="SSF55785">
    <property type="entry name" value="PYP-like sensor domain (PAS domain)"/>
    <property type="match status" value="4"/>
</dbReference>
<evidence type="ECO:0000256" key="3">
    <source>
        <dbReference type="ARBA" id="ARBA00022553"/>
    </source>
</evidence>
<dbReference type="InterPro" id="IPR003661">
    <property type="entry name" value="HisK_dim/P_dom"/>
</dbReference>
<dbReference type="InterPro" id="IPR004358">
    <property type="entry name" value="Sig_transdc_His_kin-like_C"/>
</dbReference>
<dbReference type="EMBL" id="JBHTAT010000001">
    <property type="protein sequence ID" value="MFC7256057.1"/>
    <property type="molecule type" value="Genomic_DNA"/>
</dbReference>
<feature type="domain" description="PAC" evidence="11">
    <location>
        <begin position="217"/>
        <end position="269"/>
    </location>
</feature>
<dbReference type="Pfam" id="PF00072">
    <property type="entry name" value="Response_reg"/>
    <property type="match status" value="1"/>
</dbReference>
<organism evidence="12 13">
    <name type="scientific">Haloplanus litoreus</name>
    <dbReference type="NCBI Taxonomy" id="767515"/>
    <lineage>
        <taxon>Archaea</taxon>
        <taxon>Methanobacteriati</taxon>
        <taxon>Methanobacteriota</taxon>
        <taxon>Stenosarchaea group</taxon>
        <taxon>Halobacteria</taxon>
        <taxon>Halobacteriales</taxon>
        <taxon>Haloferacaceae</taxon>
        <taxon>Haloplanus</taxon>
    </lineage>
</organism>
<evidence type="ECO:0000259" key="10">
    <source>
        <dbReference type="PROSITE" id="PS50112"/>
    </source>
</evidence>
<dbReference type="PROSITE" id="PS50113">
    <property type="entry name" value="PAC"/>
    <property type="match status" value="3"/>
</dbReference>
<dbReference type="InterPro" id="IPR001789">
    <property type="entry name" value="Sig_transdc_resp-reg_receiver"/>
</dbReference>
<dbReference type="SUPFAM" id="SSF55874">
    <property type="entry name" value="ATPase domain of HSP90 chaperone/DNA topoisomerase II/histidine kinase"/>
    <property type="match status" value="1"/>
</dbReference>
<evidence type="ECO:0000256" key="6">
    <source>
        <dbReference type="PROSITE-ProRule" id="PRU00169"/>
    </source>
</evidence>
<dbReference type="PANTHER" id="PTHR43304">
    <property type="entry name" value="PHYTOCHROME-LIKE PROTEIN CPH1"/>
    <property type="match status" value="1"/>
</dbReference>
<feature type="domain" description="Response regulatory" evidence="9">
    <location>
        <begin position="9"/>
        <end position="124"/>
    </location>
</feature>
<dbReference type="InterPro" id="IPR036097">
    <property type="entry name" value="HisK_dim/P_sf"/>
</dbReference>
<dbReference type="SMART" id="SM00388">
    <property type="entry name" value="HisKA"/>
    <property type="match status" value="1"/>
</dbReference>
<feature type="domain" description="PAS" evidence="10">
    <location>
        <begin position="391"/>
        <end position="436"/>
    </location>
</feature>
<evidence type="ECO:0000313" key="12">
    <source>
        <dbReference type="EMBL" id="MFC7256057.1"/>
    </source>
</evidence>
<dbReference type="SUPFAM" id="SSF47384">
    <property type="entry name" value="Homodimeric domain of signal transducing histidine kinase"/>
    <property type="match status" value="1"/>
</dbReference>
<dbReference type="RefSeq" id="WP_379704537.1">
    <property type="nucleotide sequence ID" value="NZ_JBHTAT010000001.1"/>
</dbReference>
<keyword evidence="4" id="KW-0808">Transferase</keyword>
<dbReference type="CDD" id="cd00082">
    <property type="entry name" value="HisKA"/>
    <property type="match status" value="1"/>
</dbReference>
<dbReference type="Pfam" id="PF13426">
    <property type="entry name" value="PAS_9"/>
    <property type="match status" value="1"/>
</dbReference>
<dbReference type="InterPro" id="IPR001610">
    <property type="entry name" value="PAC"/>
</dbReference>
<dbReference type="PROSITE" id="PS50112">
    <property type="entry name" value="PAS"/>
    <property type="match status" value="4"/>
</dbReference>
<dbReference type="PROSITE" id="PS50110">
    <property type="entry name" value="RESPONSE_REGULATORY"/>
    <property type="match status" value="1"/>
</dbReference>
<feature type="domain" description="PAC" evidence="11">
    <location>
        <begin position="471"/>
        <end position="523"/>
    </location>
</feature>
<evidence type="ECO:0000256" key="7">
    <source>
        <dbReference type="SAM" id="MobiDB-lite"/>
    </source>
</evidence>
<dbReference type="CDD" id="cd00075">
    <property type="entry name" value="HATPase"/>
    <property type="match status" value="1"/>
</dbReference>
<dbReference type="InterPro" id="IPR036890">
    <property type="entry name" value="HATPase_C_sf"/>
</dbReference>
<evidence type="ECO:0000259" key="8">
    <source>
        <dbReference type="PROSITE" id="PS50109"/>
    </source>
</evidence>
<dbReference type="SMART" id="SM00387">
    <property type="entry name" value="HATPase_c"/>
    <property type="match status" value="1"/>
</dbReference>
<sequence>MSASSERIRVLHVDDDPDFGEMVAIYLEREDDRLDVGTTTSPDEALERLGDGVDCIVSDHEVAGREGIEFLTTVRESYPDLPFILFTGKGSEEVASEAISAGVTDYLQKRAGTKQYELLANRIVNAVAAYRSDRMLSERTRRLETLISNLPGMVYRCRNEEGWPMTTVEGEVEELTGYDPETLERNGTMWGESVVHPDDRTSIWETVKEALSRDGTFEVTYRIVTADGTVRWMWERGRAVDTDEGDVAALEGFITDITERKTRERKLRRYERMVNTMQGSACIYDEDGRFEVVNEYLAEFYGTTPDDLEGQPSHLVPMIRDDAEGDPYRELLDGERAEINGEIAGEFPNAGYAVLSYRLAPLVVEGTVEGVVGVTREITDLRERESRLRSEREKVQRLLETSPVGIAIVAPDGTIERANEHAEETLGLSRSDITGRAYDDPAWRIVDENGDSIPSEDLPFRRVVEVGEPVSGYEHGIELPDGQRRWLSINAAPLFAADGDIEAVVTVIMDITDRREREAKLRRRAEELETVSGKLEEQYRYLFEEAPVMGVATRAEDDRPIIVDCNQRFVETVGYEKSALLGRDLSELYTPNSRRKLLDEGCFDRVLTGDPVNADRDLVTADGTVVETLLRAVPRRDANDDIVGTFAFYIDVTERKELQRKKERLDEFTSIVSHDLRNPLNVAQGQAKLARETGELENLDAVIRAHERMQTLIDDLLTLARSGQQIDRLNPISLGDLAETCWLNIETDAATLVVDADVTIRADRNRLQQLLENLMRNSIEHGSTVPRPGTRGDSVERDSTSSRTEADDGGGSGGVTVTVGELPNGFYVEDDGSGIPEANRETIFEAGFSTAEDGTGFGLSIVEQVAEAHGWTVRATDGSDGGARFEMTGVEFVEA</sequence>
<dbReference type="Gene3D" id="3.30.565.10">
    <property type="entry name" value="Histidine kinase-like ATPase, C-terminal domain"/>
    <property type="match status" value="1"/>
</dbReference>
<feature type="domain" description="PAC" evidence="11">
    <location>
        <begin position="612"/>
        <end position="664"/>
    </location>
</feature>
<proteinExistence type="predicted"/>
<dbReference type="Gene3D" id="1.10.287.130">
    <property type="match status" value="1"/>
</dbReference>
<evidence type="ECO:0000256" key="2">
    <source>
        <dbReference type="ARBA" id="ARBA00012438"/>
    </source>
</evidence>
<dbReference type="InterPro" id="IPR000700">
    <property type="entry name" value="PAS-assoc_C"/>
</dbReference>
<dbReference type="EC" id="2.7.13.3" evidence="2"/>
<feature type="region of interest" description="Disordered" evidence="7">
    <location>
        <begin position="778"/>
        <end position="814"/>
    </location>
</feature>
<feature type="domain" description="PAS" evidence="10">
    <location>
        <begin position="535"/>
        <end position="610"/>
    </location>
</feature>
<dbReference type="InterPro" id="IPR005467">
    <property type="entry name" value="His_kinase_dom"/>
</dbReference>
<dbReference type="PROSITE" id="PS50109">
    <property type="entry name" value="HIS_KIN"/>
    <property type="match status" value="1"/>
</dbReference>
<evidence type="ECO:0000313" key="13">
    <source>
        <dbReference type="Proteomes" id="UP001596434"/>
    </source>
</evidence>
<dbReference type="InterPro" id="IPR035965">
    <property type="entry name" value="PAS-like_dom_sf"/>
</dbReference>
<accession>A0ABD6A0Y3</accession>
<keyword evidence="3 6" id="KW-0597">Phosphoprotein</keyword>